<protein>
    <recommendedName>
        <fullName evidence="2">CAAX prenyl protease 2/Lysostaphin resistance protein A-like domain-containing protein</fullName>
    </recommendedName>
</protein>
<accession>A0A1H6R9H5</accession>
<evidence type="ECO:0000313" key="3">
    <source>
        <dbReference type="EMBL" id="SEI49874.1"/>
    </source>
</evidence>
<feature type="transmembrane region" description="Helical" evidence="1">
    <location>
        <begin position="143"/>
        <end position="162"/>
    </location>
</feature>
<feature type="domain" description="CAAX prenyl protease 2/Lysostaphin resistance protein A-like" evidence="2">
    <location>
        <begin position="144"/>
        <end position="245"/>
    </location>
</feature>
<reference evidence="3 4" key="1">
    <citation type="submission" date="2016-10" db="EMBL/GenBank/DDBJ databases">
        <authorList>
            <person name="de Groot N.N."/>
        </authorList>
    </citation>
    <scope>NUCLEOTIDE SEQUENCE [LARGE SCALE GENOMIC DNA]</scope>
    <source>
        <strain evidence="3 4">DSM 22187</strain>
    </source>
</reference>
<keyword evidence="4" id="KW-1185">Reference proteome</keyword>
<accession>A0A2H4Q295</accession>
<dbReference type="GeneID" id="35002516"/>
<feature type="transmembrane region" description="Helical" evidence="1">
    <location>
        <begin position="105"/>
        <end position="131"/>
    </location>
</feature>
<keyword evidence="1" id="KW-0472">Membrane</keyword>
<evidence type="ECO:0000259" key="2">
    <source>
        <dbReference type="Pfam" id="PF02517"/>
    </source>
</evidence>
<feature type="transmembrane region" description="Helical" evidence="1">
    <location>
        <begin position="64"/>
        <end position="85"/>
    </location>
</feature>
<feature type="transmembrane region" description="Helical" evidence="1">
    <location>
        <begin position="182"/>
        <end position="203"/>
    </location>
</feature>
<feature type="transmembrane region" description="Helical" evidence="1">
    <location>
        <begin position="240"/>
        <end position="263"/>
    </location>
</feature>
<feature type="transmembrane region" description="Helical" evidence="1">
    <location>
        <begin position="209"/>
        <end position="228"/>
    </location>
</feature>
<evidence type="ECO:0000313" key="4">
    <source>
        <dbReference type="Proteomes" id="UP000198888"/>
    </source>
</evidence>
<dbReference type="RefSeq" id="WP_089670733.1">
    <property type="nucleotide sequence ID" value="NZ_CP024845.1"/>
</dbReference>
<dbReference type="PANTHER" id="PTHR39430">
    <property type="entry name" value="MEMBRANE-ASSOCIATED PROTEASE-RELATED"/>
    <property type="match status" value="1"/>
</dbReference>
<dbReference type="OrthoDB" id="331240at2157"/>
<dbReference type="KEGG" id="hae:halTADL_1730"/>
<keyword evidence="1" id="KW-0812">Transmembrane</keyword>
<dbReference type="GO" id="GO:0080120">
    <property type="term" value="P:CAAX-box protein maturation"/>
    <property type="evidence" value="ECO:0007669"/>
    <property type="project" value="UniProtKB-ARBA"/>
</dbReference>
<dbReference type="STRING" id="1073996.SAMN05444271_101235"/>
<dbReference type="AlphaFoldDB" id="A0A1H6R9H5"/>
<dbReference type="EMBL" id="FNYR01000001">
    <property type="protein sequence ID" value="SEI49874.1"/>
    <property type="molecule type" value="Genomic_DNA"/>
</dbReference>
<evidence type="ECO:0000256" key="1">
    <source>
        <dbReference type="SAM" id="Phobius"/>
    </source>
</evidence>
<organism evidence="3 4">
    <name type="scientific">Halohasta litchfieldiae</name>
    <dbReference type="NCBI Taxonomy" id="1073996"/>
    <lineage>
        <taxon>Archaea</taxon>
        <taxon>Methanobacteriati</taxon>
        <taxon>Methanobacteriota</taxon>
        <taxon>Stenosarchaea group</taxon>
        <taxon>Halobacteria</taxon>
        <taxon>Halobacteriales</taxon>
        <taxon>Haloferacaceae</taxon>
        <taxon>Halohasta</taxon>
    </lineage>
</organism>
<name>A0A1H6R9H5_9EURY</name>
<dbReference type="GO" id="GO:0004175">
    <property type="term" value="F:endopeptidase activity"/>
    <property type="evidence" value="ECO:0007669"/>
    <property type="project" value="UniProtKB-ARBA"/>
</dbReference>
<dbReference type="InterPro" id="IPR003675">
    <property type="entry name" value="Rce1/LyrA-like_dom"/>
</dbReference>
<keyword evidence="1" id="KW-1133">Transmembrane helix</keyword>
<sequence>MRRFLWLVFWNRSERRLRAPWRLLFAAVLFVLVAAATVLALQILREATAIGGLLVGLAPATRPLVLNALVGAVIVVSLLGIAWTIDRRRLSDYGLGIDREWWLDLAFGLGVGGAAMTAVVLAGIAGGWFVVETVSLSTDILPQLAGLAAVFLIVGIYEELLVRGYLLTNLAEGIRWFDGVSAPIAAGVATLLSSLVFGVLHAMNPNATLLSTVIISAAGVMLALGYLYTGELAIPIGVHITWNAFQGLVYGLPVSGARLPVSLVETTSRNPAILSGGTFGPEAGLLGLGGVVLAAIGILVYCRSQYGTLAIDPVISTPDLRTTPDE</sequence>
<proteinExistence type="predicted"/>
<dbReference type="PANTHER" id="PTHR39430:SF1">
    <property type="entry name" value="PROTEASE"/>
    <property type="match status" value="1"/>
</dbReference>
<gene>
    <name evidence="3" type="ORF">SAMN05444271_101235</name>
</gene>
<feature type="transmembrane region" description="Helical" evidence="1">
    <location>
        <begin position="283"/>
        <end position="302"/>
    </location>
</feature>
<dbReference type="Proteomes" id="UP000198888">
    <property type="component" value="Unassembled WGS sequence"/>
</dbReference>
<dbReference type="Pfam" id="PF02517">
    <property type="entry name" value="Rce1-like"/>
    <property type="match status" value="1"/>
</dbReference>